<sequence>MEFMTKPQQKALNEIGGIKASDDAKEKGYFPKRHFKSKDILRLIQNRKRISPTIKSLLKSANVIKSHDISKEYKNKISKYEFYKLDKYIRDVLKMDSWGVATFSEKEIFKGDAIPYKNVIVLSKHMKDDHFVVKELPNMDCMLEVMEVYGDTGVACLKVTGLLRYMGFGALPNHSLGGNINYSEAGYKANLGFIGKHGMLITPHSGPCNRLSVIYTSIENLTDFIPSEDHSWGNNFCNKCKKCVATCPYDAIYEENKIDKNGHIECISNERCNSGFSKYGCAICIAACPFTKVGYDKIKEKFVKE</sequence>
<dbReference type="EMBL" id="LJDB01000061">
    <property type="protein sequence ID" value="ONI39699.1"/>
    <property type="molecule type" value="Genomic_DNA"/>
</dbReference>
<evidence type="ECO:0000313" key="1">
    <source>
        <dbReference type="EMBL" id="ONI39699.1"/>
    </source>
</evidence>
<proteinExistence type="predicted"/>
<accession>A0ACC8XB32</accession>
<evidence type="ECO:0000313" key="2">
    <source>
        <dbReference type="Proteomes" id="UP000188605"/>
    </source>
</evidence>
<reference evidence="1" key="1">
    <citation type="submission" date="2016-08" db="EMBL/GenBank/DDBJ databases">
        <authorList>
            <person name="Ngugi D.K."/>
            <person name="Miyake S."/>
            <person name="Stingl U."/>
        </authorList>
    </citation>
    <scope>NUCLEOTIDE SEQUENCE</scope>
    <source>
        <strain evidence="1">SCG-B11WGA-EpuloA1</strain>
    </source>
</reference>
<gene>
    <name evidence="1" type="ORF">AN396_07450</name>
</gene>
<organism evidence="1 2">
    <name type="scientific">Candidatus Epulonipiscium fishelsonii</name>
    <dbReference type="NCBI Taxonomy" id="77094"/>
    <lineage>
        <taxon>Bacteria</taxon>
        <taxon>Bacillati</taxon>
        <taxon>Bacillota</taxon>
        <taxon>Clostridia</taxon>
        <taxon>Lachnospirales</taxon>
        <taxon>Lachnospiraceae</taxon>
        <taxon>Candidatus Epulonipiscium</taxon>
    </lineage>
</organism>
<name>A0ACC8XB32_9FIRM</name>
<comment type="caution">
    <text evidence="1">The sequence shown here is derived from an EMBL/GenBank/DDBJ whole genome shotgun (WGS) entry which is preliminary data.</text>
</comment>
<dbReference type="Proteomes" id="UP000188605">
    <property type="component" value="Unassembled WGS sequence"/>
</dbReference>
<protein>
    <submittedName>
        <fullName evidence="1">Uncharacterized protein</fullName>
    </submittedName>
</protein>
<keyword evidence="2" id="KW-1185">Reference proteome</keyword>